<dbReference type="Gene3D" id="2.40.10.270">
    <property type="entry name" value="Bacteriophage SPP1 head-tail adaptor protein"/>
    <property type="match status" value="1"/>
</dbReference>
<dbReference type="Proteomes" id="UP000254387">
    <property type="component" value="Unassembled WGS sequence"/>
</dbReference>
<gene>
    <name evidence="1" type="ORF">NCTC5053_01766</name>
</gene>
<dbReference type="InterPro" id="IPR038666">
    <property type="entry name" value="SSP1_head-tail_sf"/>
</dbReference>
<accession>A0A378ACZ8</accession>
<dbReference type="InterPro" id="IPR008767">
    <property type="entry name" value="Phage_SPP1_head-tail_adaptor"/>
</dbReference>
<protein>
    <submittedName>
        <fullName evidence="1">Head-tail adaptor protein</fullName>
    </submittedName>
</protein>
<evidence type="ECO:0000313" key="2">
    <source>
        <dbReference type="Proteomes" id="UP000254387"/>
    </source>
</evidence>
<dbReference type="AlphaFoldDB" id="A0A378ACZ8"/>
<dbReference type="Pfam" id="PF05521">
    <property type="entry name" value="Phage_HCP"/>
    <property type="match status" value="1"/>
</dbReference>
<name>A0A378ACZ8_KLEPN</name>
<dbReference type="NCBIfam" id="TIGR01563">
    <property type="entry name" value="gp16_SPP1"/>
    <property type="match status" value="1"/>
</dbReference>
<reference evidence="1 2" key="1">
    <citation type="submission" date="2018-06" db="EMBL/GenBank/DDBJ databases">
        <authorList>
            <consortium name="Pathogen Informatics"/>
            <person name="Doyle S."/>
        </authorList>
    </citation>
    <scope>NUCLEOTIDE SEQUENCE [LARGE SCALE GENOMIC DNA]</scope>
    <source>
        <strain evidence="1 2">NCTC5053</strain>
    </source>
</reference>
<organism evidence="1 2">
    <name type="scientific">Klebsiella pneumoniae</name>
    <dbReference type="NCBI Taxonomy" id="573"/>
    <lineage>
        <taxon>Bacteria</taxon>
        <taxon>Pseudomonadati</taxon>
        <taxon>Pseudomonadota</taxon>
        <taxon>Gammaproteobacteria</taxon>
        <taxon>Enterobacterales</taxon>
        <taxon>Enterobacteriaceae</taxon>
        <taxon>Klebsiella/Raoultella group</taxon>
        <taxon>Klebsiella</taxon>
        <taxon>Klebsiella pneumoniae complex</taxon>
    </lineage>
</organism>
<proteinExistence type="predicted"/>
<evidence type="ECO:0000313" key="1">
    <source>
        <dbReference type="EMBL" id="STV04156.1"/>
    </source>
</evidence>
<dbReference type="EMBL" id="UGMN01000004">
    <property type="protein sequence ID" value="STV04156.1"/>
    <property type="molecule type" value="Genomic_DNA"/>
</dbReference>
<sequence length="47" mass="5353">MQAGRLRHRVTIQNFTTSRTPSGQPVEKWEDGKTIWAEVKGISGREL</sequence>